<comment type="caution">
    <text evidence="2">The sequence shown here is derived from an EMBL/GenBank/DDBJ whole genome shotgun (WGS) entry which is preliminary data.</text>
</comment>
<organism evidence="2 3">
    <name type="scientific">Daphnia magna</name>
    <dbReference type="NCBI Taxonomy" id="35525"/>
    <lineage>
        <taxon>Eukaryota</taxon>
        <taxon>Metazoa</taxon>
        <taxon>Ecdysozoa</taxon>
        <taxon>Arthropoda</taxon>
        <taxon>Crustacea</taxon>
        <taxon>Branchiopoda</taxon>
        <taxon>Diplostraca</taxon>
        <taxon>Cladocera</taxon>
        <taxon>Anomopoda</taxon>
        <taxon>Daphniidae</taxon>
        <taxon>Daphnia</taxon>
    </lineage>
</organism>
<evidence type="ECO:0000313" key="2">
    <source>
        <dbReference type="EMBL" id="KAK4024415.1"/>
    </source>
</evidence>
<feature type="domain" description="DUF5889" evidence="1">
    <location>
        <begin position="35"/>
        <end position="98"/>
    </location>
</feature>
<dbReference type="EMBL" id="JAOYFB010000037">
    <property type="protein sequence ID" value="KAK4024415.1"/>
    <property type="molecule type" value="Genomic_DNA"/>
</dbReference>
<reference evidence="2 3" key="1">
    <citation type="journal article" date="2023" name="Nucleic Acids Res.">
        <title>The hologenome of Daphnia magna reveals possible DNA methylation and microbiome-mediated evolution of the host genome.</title>
        <authorList>
            <person name="Chaturvedi A."/>
            <person name="Li X."/>
            <person name="Dhandapani V."/>
            <person name="Marshall H."/>
            <person name="Kissane S."/>
            <person name="Cuenca-Cambronero M."/>
            <person name="Asole G."/>
            <person name="Calvet F."/>
            <person name="Ruiz-Romero M."/>
            <person name="Marangio P."/>
            <person name="Guigo R."/>
            <person name="Rago D."/>
            <person name="Mirbahai L."/>
            <person name="Eastwood N."/>
            <person name="Colbourne J.K."/>
            <person name="Zhou J."/>
            <person name="Mallon E."/>
            <person name="Orsini L."/>
        </authorList>
    </citation>
    <scope>NUCLEOTIDE SEQUENCE [LARGE SCALE GENOMIC DNA]</scope>
    <source>
        <strain evidence="2">LRV0_1</strain>
    </source>
</reference>
<keyword evidence="3" id="KW-1185">Reference proteome</keyword>
<gene>
    <name evidence="2" type="ORF">OUZ56_009837</name>
</gene>
<accession>A0ABR0AHA6</accession>
<dbReference type="InterPro" id="IPR045373">
    <property type="entry name" value="DUF5889"/>
</dbReference>
<dbReference type="Pfam" id="PF19237">
    <property type="entry name" value="DUF5889"/>
    <property type="match status" value="1"/>
</dbReference>
<protein>
    <recommendedName>
        <fullName evidence="1">DUF5889 domain-containing protein</fullName>
    </recommendedName>
</protein>
<evidence type="ECO:0000259" key="1">
    <source>
        <dbReference type="Pfam" id="PF19237"/>
    </source>
</evidence>
<evidence type="ECO:0000313" key="3">
    <source>
        <dbReference type="Proteomes" id="UP001234178"/>
    </source>
</evidence>
<dbReference type="Proteomes" id="UP001234178">
    <property type="component" value="Unassembled WGS sequence"/>
</dbReference>
<sequence>MNSISRTHASAIEPFTLHPNPDSIRYVVGKFLFKFSVLVIHQDFETTNMVEEKLYRMESTRKYDIMKRYCPALNQANYLRIEFEMYVGKEVRDFMAKRSEYLSLILKVAQEQEE</sequence>
<name>A0ABR0AHA6_9CRUS</name>
<proteinExistence type="predicted"/>